<dbReference type="EMBL" id="CP036278">
    <property type="protein sequence ID" value="QDU54459.1"/>
    <property type="molecule type" value="Genomic_DNA"/>
</dbReference>
<reference evidence="2 3" key="1">
    <citation type="submission" date="2019-02" db="EMBL/GenBank/DDBJ databases">
        <title>Deep-cultivation of Planctomycetes and their phenomic and genomic characterization uncovers novel biology.</title>
        <authorList>
            <person name="Wiegand S."/>
            <person name="Jogler M."/>
            <person name="Boedeker C."/>
            <person name="Pinto D."/>
            <person name="Vollmers J."/>
            <person name="Rivas-Marin E."/>
            <person name="Kohn T."/>
            <person name="Peeters S.H."/>
            <person name="Heuer A."/>
            <person name="Rast P."/>
            <person name="Oberbeckmann S."/>
            <person name="Bunk B."/>
            <person name="Jeske O."/>
            <person name="Meyerdierks A."/>
            <person name="Storesund J.E."/>
            <person name="Kallscheuer N."/>
            <person name="Luecker S."/>
            <person name="Lage O.M."/>
            <person name="Pohl T."/>
            <person name="Merkel B.J."/>
            <person name="Hornburger P."/>
            <person name="Mueller R.-W."/>
            <person name="Bruemmer F."/>
            <person name="Labrenz M."/>
            <person name="Spormann A.M."/>
            <person name="Op den Camp H."/>
            <person name="Overmann J."/>
            <person name="Amann R."/>
            <person name="Jetten M.S.M."/>
            <person name="Mascher T."/>
            <person name="Medema M.H."/>
            <person name="Devos D.P."/>
            <person name="Kaster A.-K."/>
            <person name="Ovreas L."/>
            <person name="Rohde M."/>
            <person name="Galperin M.Y."/>
            <person name="Jogler C."/>
        </authorList>
    </citation>
    <scope>NUCLEOTIDE SEQUENCE [LARGE SCALE GENOMIC DNA]</scope>
    <source>
        <strain evidence="2 3">Pan181</strain>
    </source>
</reference>
<evidence type="ECO:0000256" key="1">
    <source>
        <dbReference type="SAM" id="Phobius"/>
    </source>
</evidence>
<name>A0A518AIA1_9BACT</name>
<sequence>MSEYELPPPNVMHRPARGPRFSTLSLLLLLTITSLVLAAYFSLGRLFGMSTRDILDSGIGQFLYYIPALLVWTIGLVLAISRRHEDRQRSTLLILAFGGLIATALAVHLAQMIMIFYVSNQGAGSLSFYFMILSACSVLLNALWWILILVALFGGSRPPELPPVRRSMPEPDDTYFDDIN</sequence>
<protein>
    <recommendedName>
        <fullName evidence="4">Transmembrane protein</fullName>
    </recommendedName>
</protein>
<keyword evidence="3" id="KW-1185">Reference proteome</keyword>
<dbReference type="RefSeq" id="WP_145245437.1">
    <property type="nucleotide sequence ID" value="NZ_CP036278.1"/>
</dbReference>
<evidence type="ECO:0008006" key="4">
    <source>
        <dbReference type="Google" id="ProtNLM"/>
    </source>
</evidence>
<feature type="transmembrane region" description="Helical" evidence="1">
    <location>
        <begin position="128"/>
        <end position="153"/>
    </location>
</feature>
<dbReference type="AlphaFoldDB" id="A0A518AIA1"/>
<evidence type="ECO:0000313" key="3">
    <source>
        <dbReference type="Proteomes" id="UP000315750"/>
    </source>
</evidence>
<keyword evidence="1" id="KW-0472">Membrane</keyword>
<feature type="transmembrane region" description="Helical" evidence="1">
    <location>
        <begin position="21"/>
        <end position="42"/>
    </location>
</feature>
<feature type="transmembrane region" description="Helical" evidence="1">
    <location>
        <begin position="62"/>
        <end position="80"/>
    </location>
</feature>
<organism evidence="2 3">
    <name type="scientific">Aeoliella mucimassa</name>
    <dbReference type="NCBI Taxonomy" id="2527972"/>
    <lineage>
        <taxon>Bacteria</taxon>
        <taxon>Pseudomonadati</taxon>
        <taxon>Planctomycetota</taxon>
        <taxon>Planctomycetia</taxon>
        <taxon>Pirellulales</taxon>
        <taxon>Lacipirellulaceae</taxon>
        <taxon>Aeoliella</taxon>
    </lineage>
</organism>
<evidence type="ECO:0000313" key="2">
    <source>
        <dbReference type="EMBL" id="QDU54459.1"/>
    </source>
</evidence>
<keyword evidence="1" id="KW-1133">Transmembrane helix</keyword>
<dbReference type="KEGG" id="amuc:Pan181_06410"/>
<proteinExistence type="predicted"/>
<dbReference type="Proteomes" id="UP000315750">
    <property type="component" value="Chromosome"/>
</dbReference>
<gene>
    <name evidence="2" type="ORF">Pan181_06410</name>
</gene>
<keyword evidence="1" id="KW-0812">Transmembrane</keyword>
<accession>A0A518AIA1</accession>
<feature type="transmembrane region" description="Helical" evidence="1">
    <location>
        <begin position="92"/>
        <end position="116"/>
    </location>
</feature>